<dbReference type="VEuPathDB" id="FungiDB:EYZ11_011076"/>
<evidence type="ECO:0000313" key="3">
    <source>
        <dbReference type="Proteomes" id="UP000308092"/>
    </source>
</evidence>
<feature type="compositionally biased region" description="Basic and acidic residues" evidence="1">
    <location>
        <begin position="71"/>
        <end position="83"/>
    </location>
</feature>
<reference evidence="2 3" key="1">
    <citation type="submission" date="2019-03" db="EMBL/GenBank/DDBJ databases">
        <title>The genome sequence of a newly discovered highly antifungal drug resistant Aspergillus species, Aspergillus tanneri NIH 1004.</title>
        <authorList>
            <person name="Mounaud S."/>
            <person name="Singh I."/>
            <person name="Joardar V."/>
            <person name="Pakala S."/>
            <person name="Pakala S."/>
            <person name="Venepally P."/>
            <person name="Hoover J."/>
            <person name="Nierman W."/>
            <person name="Chung J."/>
            <person name="Losada L."/>
        </authorList>
    </citation>
    <scope>NUCLEOTIDE SEQUENCE [LARGE SCALE GENOMIC DNA]</scope>
    <source>
        <strain evidence="2 3">NIH1004</strain>
    </source>
</reference>
<evidence type="ECO:0000313" key="2">
    <source>
        <dbReference type="EMBL" id="THC89475.1"/>
    </source>
</evidence>
<gene>
    <name evidence="2" type="ORF">EYZ11_011076</name>
</gene>
<dbReference type="Proteomes" id="UP000308092">
    <property type="component" value="Unassembled WGS sequence"/>
</dbReference>
<organism evidence="2 3">
    <name type="scientific">Aspergillus tanneri</name>
    <dbReference type="NCBI Taxonomy" id="1220188"/>
    <lineage>
        <taxon>Eukaryota</taxon>
        <taxon>Fungi</taxon>
        <taxon>Dikarya</taxon>
        <taxon>Ascomycota</taxon>
        <taxon>Pezizomycotina</taxon>
        <taxon>Eurotiomycetes</taxon>
        <taxon>Eurotiomycetidae</taxon>
        <taxon>Eurotiales</taxon>
        <taxon>Aspergillaceae</taxon>
        <taxon>Aspergillus</taxon>
        <taxon>Aspergillus subgen. Circumdati</taxon>
    </lineage>
</organism>
<dbReference type="AlphaFoldDB" id="A0A4S3J419"/>
<sequence length="83" mass="9076">MTEKNAQTATGSSQQPSTGTAEKPSINMAEREKTRKDSVAKDSTQTSPASKPENGAAGTRTSPKKRRKVNHAYDLRLDHLTYE</sequence>
<dbReference type="STRING" id="1220188.A0A4S3J419"/>
<evidence type="ECO:0000256" key="1">
    <source>
        <dbReference type="SAM" id="MobiDB-lite"/>
    </source>
</evidence>
<feature type="compositionally biased region" description="Basic and acidic residues" evidence="1">
    <location>
        <begin position="29"/>
        <end position="40"/>
    </location>
</feature>
<feature type="compositionally biased region" description="Polar residues" evidence="1">
    <location>
        <begin position="1"/>
        <end position="20"/>
    </location>
</feature>
<keyword evidence="3" id="KW-1185">Reference proteome</keyword>
<comment type="caution">
    <text evidence="2">The sequence shown here is derived from an EMBL/GenBank/DDBJ whole genome shotgun (WGS) entry which is preliminary data.</text>
</comment>
<name>A0A4S3J419_9EURO</name>
<protein>
    <submittedName>
        <fullName evidence="2">Uncharacterized protein</fullName>
    </submittedName>
</protein>
<accession>A0A4S3J419</accession>
<feature type="region of interest" description="Disordered" evidence="1">
    <location>
        <begin position="1"/>
        <end position="83"/>
    </location>
</feature>
<dbReference type="EMBL" id="SOSA01000648">
    <property type="protein sequence ID" value="THC89475.1"/>
    <property type="molecule type" value="Genomic_DNA"/>
</dbReference>
<proteinExistence type="predicted"/>